<comment type="caution">
    <text evidence="7">The sequence shown here is derived from an EMBL/GenBank/DDBJ whole genome shotgun (WGS) entry which is preliminary data.</text>
</comment>
<evidence type="ECO:0000256" key="1">
    <source>
        <dbReference type="ARBA" id="ARBA00022722"/>
    </source>
</evidence>
<dbReference type="EMBL" id="JAFMYU010000039">
    <property type="protein sequence ID" value="MBO0934822.1"/>
    <property type="molecule type" value="Genomic_DNA"/>
</dbReference>
<evidence type="ECO:0000256" key="2">
    <source>
        <dbReference type="ARBA" id="ARBA00022759"/>
    </source>
</evidence>
<dbReference type="NCBIfam" id="TIGR00629">
    <property type="entry name" value="uvde"/>
    <property type="match status" value="1"/>
</dbReference>
<evidence type="ECO:0000313" key="7">
    <source>
        <dbReference type="EMBL" id="MBO0934822.1"/>
    </source>
</evidence>
<dbReference type="AlphaFoldDB" id="A0A939JZ92"/>
<dbReference type="Pfam" id="PF03851">
    <property type="entry name" value="UvdE"/>
    <property type="match status" value="1"/>
</dbReference>
<dbReference type="RefSeq" id="WP_207338788.1">
    <property type="nucleotide sequence ID" value="NZ_JAFMYU010000039.1"/>
</dbReference>
<dbReference type="PANTHER" id="PTHR31290">
    <property type="entry name" value="UV-DAMAGE ENDONUCLEASE"/>
    <property type="match status" value="1"/>
</dbReference>
<keyword evidence="6" id="KW-0234">DNA repair</keyword>
<protein>
    <submittedName>
        <fullName evidence="7">UV DNA damage repair endonuclease UvsE</fullName>
    </submittedName>
</protein>
<dbReference type="GO" id="GO:0016787">
    <property type="term" value="F:hydrolase activity"/>
    <property type="evidence" value="ECO:0007669"/>
    <property type="project" value="UniProtKB-KW"/>
</dbReference>
<sequence length="319" mass="36382">MTNAGYACINLTLQVNENVITTRGMIKKTFTEKGVQYASQLALQNVQDLLKVVDWNLAHGFRLFRITSDLFPWASEYRMAELPDFFEIRAVLEEIGARPIRLTCHPGPFNHLAGQGKTLENTVKDLEYQSAVFDLMGLVPSHWNKINIHAGGTYGDKTATLTRFANNFTARLSENLRARLTVENDDRPNLYTVQDLLFLYEQIGTPIVFDYFHHSLNPGEQTEEEAFMTAYGTWDVRPVFHFSNSRRDYEDPKARKEAHADWLYTPANTYGKDVDIVFESKMKELSILRVRGEEPDYSPKMLKLINTAALAADKVGTTD</sequence>
<name>A0A939JZ92_9BACT</name>
<keyword evidence="1" id="KW-0540">Nuclease</keyword>
<keyword evidence="5" id="KW-0378">Hydrolase</keyword>
<gene>
    <name evidence="7" type="primary">uvsE</name>
    <name evidence="7" type="ORF">J2I48_27675</name>
</gene>
<evidence type="ECO:0000256" key="5">
    <source>
        <dbReference type="ARBA" id="ARBA00022801"/>
    </source>
</evidence>
<keyword evidence="4" id="KW-0228">DNA excision</keyword>
<accession>A0A939JZ92</accession>
<evidence type="ECO:0000256" key="6">
    <source>
        <dbReference type="ARBA" id="ARBA00023204"/>
    </source>
</evidence>
<proteinExistence type="predicted"/>
<keyword evidence="8" id="KW-1185">Reference proteome</keyword>
<evidence type="ECO:0000256" key="4">
    <source>
        <dbReference type="ARBA" id="ARBA00022769"/>
    </source>
</evidence>
<dbReference type="PANTHER" id="PTHR31290:SF5">
    <property type="entry name" value="UV-DAMAGE ENDONUCLEASE"/>
    <property type="match status" value="1"/>
</dbReference>
<evidence type="ECO:0000256" key="3">
    <source>
        <dbReference type="ARBA" id="ARBA00022763"/>
    </source>
</evidence>
<reference evidence="7 8" key="1">
    <citation type="submission" date="2021-03" db="EMBL/GenBank/DDBJ databases">
        <title>Fibrella sp. HMF5036 genome sequencing and assembly.</title>
        <authorList>
            <person name="Kang H."/>
            <person name="Kim H."/>
            <person name="Bae S."/>
            <person name="Joh K."/>
        </authorList>
    </citation>
    <scope>NUCLEOTIDE SEQUENCE [LARGE SCALE GENOMIC DNA]</scope>
    <source>
        <strain evidence="7 8">HMF5036</strain>
    </source>
</reference>
<organism evidence="7 8">
    <name type="scientific">Fibrella aquatilis</name>
    <dbReference type="NCBI Taxonomy" id="2817059"/>
    <lineage>
        <taxon>Bacteria</taxon>
        <taxon>Pseudomonadati</taxon>
        <taxon>Bacteroidota</taxon>
        <taxon>Cytophagia</taxon>
        <taxon>Cytophagales</taxon>
        <taxon>Spirosomataceae</taxon>
        <taxon>Fibrella</taxon>
    </lineage>
</organism>
<dbReference type="Gene3D" id="3.20.20.150">
    <property type="entry name" value="Divalent-metal-dependent TIM barrel enzymes"/>
    <property type="match status" value="1"/>
</dbReference>
<keyword evidence="2 7" id="KW-0255">Endonuclease</keyword>
<dbReference type="Proteomes" id="UP000664795">
    <property type="component" value="Unassembled WGS sequence"/>
</dbReference>
<dbReference type="GO" id="GO:0006289">
    <property type="term" value="P:nucleotide-excision repair"/>
    <property type="evidence" value="ECO:0007669"/>
    <property type="project" value="InterPro"/>
</dbReference>
<keyword evidence="3" id="KW-0227">DNA damage</keyword>
<dbReference type="SUPFAM" id="SSF51658">
    <property type="entry name" value="Xylose isomerase-like"/>
    <property type="match status" value="1"/>
</dbReference>
<dbReference type="InterPro" id="IPR004601">
    <property type="entry name" value="UvdE"/>
</dbReference>
<dbReference type="GO" id="GO:0004519">
    <property type="term" value="F:endonuclease activity"/>
    <property type="evidence" value="ECO:0007669"/>
    <property type="project" value="UniProtKB-KW"/>
</dbReference>
<dbReference type="InterPro" id="IPR036237">
    <property type="entry name" value="Xyl_isomerase-like_sf"/>
</dbReference>
<dbReference type="GO" id="GO:0009411">
    <property type="term" value="P:response to UV"/>
    <property type="evidence" value="ECO:0007669"/>
    <property type="project" value="InterPro"/>
</dbReference>
<evidence type="ECO:0000313" key="8">
    <source>
        <dbReference type="Proteomes" id="UP000664795"/>
    </source>
</evidence>